<dbReference type="EMBL" id="CAEZSR010000060">
    <property type="protein sequence ID" value="CAB4561269.1"/>
    <property type="molecule type" value="Genomic_DNA"/>
</dbReference>
<evidence type="ECO:0000313" key="1">
    <source>
        <dbReference type="EMBL" id="CAB4561269.1"/>
    </source>
</evidence>
<reference evidence="1" key="1">
    <citation type="submission" date="2020-05" db="EMBL/GenBank/DDBJ databases">
        <authorList>
            <person name="Chiriac C."/>
            <person name="Salcher M."/>
            <person name="Ghai R."/>
            <person name="Kavagutti S V."/>
        </authorList>
    </citation>
    <scope>NUCLEOTIDE SEQUENCE</scope>
</reference>
<name>A0A6J6DEZ3_9ZZZZ</name>
<dbReference type="AlphaFoldDB" id="A0A6J6DEZ3"/>
<protein>
    <submittedName>
        <fullName evidence="1">Unannotated protein</fullName>
    </submittedName>
</protein>
<gene>
    <name evidence="1" type="ORF">UFOPK1493_01799</name>
</gene>
<accession>A0A6J6DEZ3</accession>
<sequence>MTTSRRARPRSRRCALRLDHDGDEFALWLPSPDDPLVVSGFGDAASLALELTDWPVEREVLVLLDARRRVTAMLIDPPPLVGIFVGAVDLPASEVDFCQTLSIVVAEPPTDGPPPARHREGYHALRRWHVLQGLQLLDVILAHPERVQSLAIACDPDAIWFDEFEPDATGGEPADRA</sequence>
<organism evidence="1">
    <name type="scientific">freshwater metagenome</name>
    <dbReference type="NCBI Taxonomy" id="449393"/>
    <lineage>
        <taxon>unclassified sequences</taxon>
        <taxon>metagenomes</taxon>
        <taxon>ecological metagenomes</taxon>
    </lineage>
</organism>
<proteinExistence type="predicted"/>